<evidence type="ECO:0000256" key="6">
    <source>
        <dbReference type="SAM" id="MobiDB-lite"/>
    </source>
</evidence>
<proteinExistence type="predicted"/>
<evidence type="ECO:0000256" key="3">
    <source>
        <dbReference type="ARBA" id="ARBA00022692"/>
    </source>
</evidence>
<dbReference type="InterPro" id="IPR054321">
    <property type="entry name" value="PspC-rel_TM"/>
</dbReference>
<evidence type="ECO:0000256" key="2">
    <source>
        <dbReference type="ARBA" id="ARBA00022475"/>
    </source>
</evidence>
<dbReference type="InterPro" id="IPR052027">
    <property type="entry name" value="PspC"/>
</dbReference>
<feature type="domain" description="PspC-related ToastRack" evidence="10">
    <location>
        <begin position="413"/>
        <end position="495"/>
    </location>
</feature>
<feature type="domain" description="Phage shock protein PspC N-terminal" evidence="8">
    <location>
        <begin position="113"/>
        <end position="170"/>
    </location>
</feature>
<dbReference type="PANTHER" id="PTHR33885:SF3">
    <property type="entry name" value="PHAGE SHOCK PROTEIN C"/>
    <property type="match status" value="1"/>
</dbReference>
<feature type="compositionally biased region" description="Acidic residues" evidence="6">
    <location>
        <begin position="84"/>
        <end position="93"/>
    </location>
</feature>
<evidence type="ECO:0000259" key="10">
    <source>
        <dbReference type="Pfam" id="PF22744"/>
    </source>
</evidence>
<dbReference type="Pfam" id="PF22571">
    <property type="entry name" value="LiaI-LiaF-TM_PspC"/>
    <property type="match status" value="1"/>
</dbReference>
<accession>A0ABS1HEZ7</accession>
<reference evidence="11 12" key="1">
    <citation type="submission" date="2021-01" db="EMBL/GenBank/DDBJ databases">
        <title>Carboxyliciviraga sp.nov., isolated from coastal sediments.</title>
        <authorList>
            <person name="Lu D."/>
            <person name="Zhang T."/>
        </authorList>
    </citation>
    <scope>NUCLEOTIDE SEQUENCE [LARGE SCALE GENOMIC DNA]</scope>
    <source>
        <strain evidence="11 12">N1Y132</strain>
    </source>
</reference>
<evidence type="ECO:0000313" key="12">
    <source>
        <dbReference type="Proteomes" id="UP000605676"/>
    </source>
</evidence>
<dbReference type="Pfam" id="PF22744">
    <property type="entry name" value="Toast-rack_PspC-Cterm"/>
    <property type="match status" value="1"/>
</dbReference>
<dbReference type="Proteomes" id="UP000605676">
    <property type="component" value="Unassembled WGS sequence"/>
</dbReference>
<keyword evidence="4 7" id="KW-1133">Transmembrane helix</keyword>
<feature type="compositionally biased region" description="Low complexity" evidence="6">
    <location>
        <begin position="96"/>
        <end position="106"/>
    </location>
</feature>
<keyword evidence="5 7" id="KW-0472">Membrane</keyword>
<keyword evidence="12" id="KW-1185">Reference proteome</keyword>
<keyword evidence="3 7" id="KW-0812">Transmembrane</keyword>
<dbReference type="InterPro" id="IPR054319">
    <property type="entry name" value="PspC-rel_ToastRack"/>
</dbReference>
<feature type="domain" description="PspC-related transmembrane region" evidence="9">
    <location>
        <begin position="212"/>
        <end position="353"/>
    </location>
</feature>
<evidence type="ECO:0000256" key="4">
    <source>
        <dbReference type="ARBA" id="ARBA00022989"/>
    </source>
</evidence>
<protein>
    <submittedName>
        <fullName evidence="11">PspC domain-containing protein</fullName>
    </submittedName>
</protein>
<evidence type="ECO:0000259" key="9">
    <source>
        <dbReference type="Pfam" id="PF22571"/>
    </source>
</evidence>
<evidence type="ECO:0000313" key="11">
    <source>
        <dbReference type="EMBL" id="MBK3516045.1"/>
    </source>
</evidence>
<sequence>MNKTININLDGLAFKIEEEAYERLNSYLDTIKQRLGNNEEAQEVIADIESRIAELFQYKCQGCTIQLSDVEEIIHTIGEPTEIIDEEEVGEETSDSKSSGSSTSSTTYVGKRALYRDPDDRFLGGVCAGLGAYFDVDPLVFRIIAAVSAFASLGITVVIYIILWVAMPKAKSLGQRIEMRGGITFKKMGDNIKEEYEAVSSKFKEYKNKPNYKRMQNRANKTGDVMANGLYQLLNIFGIILGVGIVIWSVLSIMGLVGFFAFKDTLLGLAFTDGEHLLASVPDRFLSYMDQSLLTAASLLVIGIPFLVVLYLGLKLIFRFKSHGKFVGMTALILWISGIVLVFFTGIRIAKSFEESGSVSKVHAFQPTSSETIYLRASEYEISSSDREYLMDIDHLELFSEDGDLIVEGAPIINISQGEKFQMIIDKKARGLNDDDAAFNAETTEYSWSQNDSVIYLDKKFVIAEEALVRNQKVIINIQIPYGKSIEVSPYLDRFIDEY</sequence>
<name>A0ABS1HEZ7_9BACT</name>
<feature type="region of interest" description="Disordered" evidence="6">
    <location>
        <begin position="84"/>
        <end position="106"/>
    </location>
</feature>
<evidence type="ECO:0000256" key="5">
    <source>
        <dbReference type="ARBA" id="ARBA00023136"/>
    </source>
</evidence>
<dbReference type="EMBL" id="JAENRR010000002">
    <property type="protein sequence ID" value="MBK3516045.1"/>
    <property type="molecule type" value="Genomic_DNA"/>
</dbReference>
<dbReference type="Pfam" id="PF04024">
    <property type="entry name" value="PspC"/>
    <property type="match status" value="1"/>
</dbReference>
<evidence type="ECO:0000259" key="8">
    <source>
        <dbReference type="Pfam" id="PF04024"/>
    </source>
</evidence>
<comment type="subcellular location">
    <subcellularLocation>
        <location evidence="1">Cell membrane</location>
        <topology evidence="1">Single-pass membrane protein</topology>
    </subcellularLocation>
</comment>
<dbReference type="InterPro" id="IPR007168">
    <property type="entry name" value="Phageshock_PspC_N"/>
</dbReference>
<gene>
    <name evidence="11" type="ORF">JIV24_01750</name>
</gene>
<feature type="transmembrane region" description="Helical" evidence="7">
    <location>
        <begin position="139"/>
        <end position="166"/>
    </location>
</feature>
<feature type="transmembrane region" description="Helical" evidence="7">
    <location>
        <begin position="236"/>
        <end position="262"/>
    </location>
</feature>
<keyword evidence="2" id="KW-1003">Cell membrane</keyword>
<dbReference type="RefSeq" id="WP_200463275.1">
    <property type="nucleotide sequence ID" value="NZ_JAENRR010000002.1"/>
</dbReference>
<organism evidence="11 12">
    <name type="scientific">Carboxylicivirga marina</name>
    <dbReference type="NCBI Taxonomy" id="2800988"/>
    <lineage>
        <taxon>Bacteria</taxon>
        <taxon>Pseudomonadati</taxon>
        <taxon>Bacteroidota</taxon>
        <taxon>Bacteroidia</taxon>
        <taxon>Marinilabiliales</taxon>
        <taxon>Marinilabiliaceae</taxon>
        <taxon>Carboxylicivirga</taxon>
    </lineage>
</organism>
<dbReference type="PANTHER" id="PTHR33885">
    <property type="entry name" value="PHAGE SHOCK PROTEIN C"/>
    <property type="match status" value="1"/>
</dbReference>
<comment type="caution">
    <text evidence="11">The sequence shown here is derived from an EMBL/GenBank/DDBJ whole genome shotgun (WGS) entry which is preliminary data.</text>
</comment>
<evidence type="ECO:0000256" key="7">
    <source>
        <dbReference type="SAM" id="Phobius"/>
    </source>
</evidence>
<feature type="transmembrane region" description="Helical" evidence="7">
    <location>
        <begin position="293"/>
        <end position="314"/>
    </location>
</feature>
<feature type="transmembrane region" description="Helical" evidence="7">
    <location>
        <begin position="326"/>
        <end position="347"/>
    </location>
</feature>
<evidence type="ECO:0000256" key="1">
    <source>
        <dbReference type="ARBA" id="ARBA00004162"/>
    </source>
</evidence>